<evidence type="ECO:0000256" key="2">
    <source>
        <dbReference type="ARBA" id="ARBA00010961"/>
    </source>
</evidence>
<keyword evidence="6" id="KW-0814">Transposable element</keyword>
<dbReference type="InterPro" id="IPR001207">
    <property type="entry name" value="Transposase_mutator"/>
</dbReference>
<dbReference type="AlphaFoldDB" id="A0A8E2VNJ8"/>
<dbReference type="PANTHER" id="PTHR33217:SF7">
    <property type="entry name" value="TRANSPOSASE FOR INSERTION SEQUENCE ELEMENT IS1081"/>
    <property type="match status" value="1"/>
</dbReference>
<protein>
    <recommendedName>
        <fullName evidence="6">Mutator family transposase</fullName>
    </recommendedName>
</protein>
<evidence type="ECO:0000313" key="8">
    <source>
        <dbReference type="Proteomes" id="UP000244037"/>
    </source>
</evidence>
<evidence type="ECO:0000256" key="3">
    <source>
        <dbReference type="ARBA" id="ARBA00022578"/>
    </source>
</evidence>
<evidence type="ECO:0000256" key="6">
    <source>
        <dbReference type="RuleBase" id="RU365089"/>
    </source>
</evidence>
<evidence type="ECO:0000256" key="5">
    <source>
        <dbReference type="ARBA" id="ARBA00023172"/>
    </source>
</evidence>
<comment type="function">
    <text evidence="1 6">Required for the transposition of the insertion element.</text>
</comment>
<name>A0A8E2VNJ8_9RHOB</name>
<accession>A0A8E2VNJ8</accession>
<keyword evidence="4 6" id="KW-0238">DNA-binding</keyword>
<comment type="similarity">
    <text evidence="2 6">Belongs to the transposase mutator family.</text>
</comment>
<dbReference type="PANTHER" id="PTHR33217">
    <property type="entry name" value="TRANSPOSASE FOR INSERTION SEQUENCE ELEMENT IS1081"/>
    <property type="match status" value="1"/>
</dbReference>
<proteinExistence type="inferred from homology"/>
<keyword evidence="5 6" id="KW-0233">DNA recombination</keyword>
<evidence type="ECO:0000256" key="1">
    <source>
        <dbReference type="ARBA" id="ARBA00002190"/>
    </source>
</evidence>
<evidence type="ECO:0000256" key="4">
    <source>
        <dbReference type="ARBA" id="ARBA00023125"/>
    </source>
</evidence>
<evidence type="ECO:0000313" key="7">
    <source>
        <dbReference type="EMBL" id="PTW51517.1"/>
    </source>
</evidence>
<dbReference type="Proteomes" id="UP000244037">
    <property type="component" value="Unassembled WGS sequence"/>
</dbReference>
<organism evidence="7 8">
    <name type="scientific">Rhodovulum kholense</name>
    <dbReference type="NCBI Taxonomy" id="453584"/>
    <lineage>
        <taxon>Bacteria</taxon>
        <taxon>Pseudomonadati</taxon>
        <taxon>Pseudomonadota</taxon>
        <taxon>Alphaproteobacteria</taxon>
        <taxon>Rhodobacterales</taxon>
        <taxon>Paracoccaceae</taxon>
        <taxon>Rhodovulum</taxon>
    </lineage>
</organism>
<comment type="caution">
    <text evidence="7">The sequence shown here is derived from an EMBL/GenBank/DDBJ whole genome shotgun (WGS) entry which is preliminary data.</text>
</comment>
<keyword evidence="3 6" id="KW-0815">Transposition</keyword>
<gene>
    <name evidence="7" type="ORF">C8N38_102311</name>
</gene>
<sequence>MEPPITTTKMDRSGLLAKHGQGDFLRTMARAGLQLIMEVDVDGLIGAGRDERCGERTTWRNGYRKRALDTRLGTLNPRVPKLRQGSYFPSALKARKASEQALVAVLQAAWISGVSTRRVDELVHAMGLSGISKSTAPKLCKDMDERVGEFLNRPLTGERPYVWLEATCLKVRQDGRIAPVAAIIAVAADTERRREIIGSGIGPFEAETFWSEVLRSQKARALVAFGA</sequence>
<reference evidence="7 8" key="1">
    <citation type="submission" date="2018-04" db="EMBL/GenBank/DDBJ databases">
        <title>Genomic Encyclopedia of Archaeal and Bacterial Type Strains, Phase II (KMG-II): from individual species to whole genera.</title>
        <authorList>
            <person name="Goeker M."/>
        </authorList>
    </citation>
    <scope>NUCLEOTIDE SEQUENCE [LARGE SCALE GENOMIC DNA]</scope>
    <source>
        <strain evidence="7 8">DSM 19783</strain>
    </source>
</reference>
<dbReference type="GO" id="GO:0004803">
    <property type="term" value="F:transposase activity"/>
    <property type="evidence" value="ECO:0007669"/>
    <property type="project" value="UniProtKB-UniRule"/>
</dbReference>
<dbReference type="GO" id="GO:0006313">
    <property type="term" value="P:DNA transposition"/>
    <property type="evidence" value="ECO:0007669"/>
    <property type="project" value="UniProtKB-UniRule"/>
</dbReference>
<dbReference type="EMBL" id="QAYC01000002">
    <property type="protein sequence ID" value="PTW51517.1"/>
    <property type="molecule type" value="Genomic_DNA"/>
</dbReference>
<keyword evidence="8" id="KW-1185">Reference proteome</keyword>
<dbReference type="Pfam" id="PF00872">
    <property type="entry name" value="Transposase_mut"/>
    <property type="match status" value="1"/>
</dbReference>
<dbReference type="GO" id="GO:0003677">
    <property type="term" value="F:DNA binding"/>
    <property type="evidence" value="ECO:0007669"/>
    <property type="project" value="UniProtKB-UniRule"/>
</dbReference>